<evidence type="ECO:0000313" key="5">
    <source>
        <dbReference type="RefSeq" id="XP_035544272.1"/>
    </source>
</evidence>
<dbReference type="GO" id="GO:0004334">
    <property type="term" value="F:fumarylacetoacetase activity"/>
    <property type="evidence" value="ECO:0007669"/>
    <property type="project" value="UniProtKB-UniRule"/>
</dbReference>
<evidence type="ECO:0000256" key="1">
    <source>
        <dbReference type="PIRSR" id="PIRSR605959-2"/>
    </source>
</evidence>
<dbReference type="Gene3D" id="2.30.30.230">
    <property type="entry name" value="Fumarylacetoacetase, N-terminal domain"/>
    <property type="match status" value="1"/>
</dbReference>
<comment type="catalytic activity">
    <reaction evidence="3">
        <text>4-fumarylacetoacetate + H2O = acetoacetate + fumarate + H(+)</text>
        <dbReference type="Rhea" id="RHEA:10244"/>
        <dbReference type="ChEBI" id="CHEBI:13705"/>
        <dbReference type="ChEBI" id="CHEBI:15377"/>
        <dbReference type="ChEBI" id="CHEBI:15378"/>
        <dbReference type="ChEBI" id="CHEBI:18034"/>
        <dbReference type="ChEBI" id="CHEBI:29806"/>
        <dbReference type="EC" id="3.7.1.2"/>
    </reaction>
</comment>
<dbReference type="PANTHER" id="PTHR43069">
    <property type="entry name" value="FUMARYLACETOACETASE"/>
    <property type="match status" value="1"/>
</dbReference>
<evidence type="ECO:0000256" key="2">
    <source>
        <dbReference type="PIRSR" id="PIRSR605959-3"/>
    </source>
</evidence>
<dbReference type="InterPro" id="IPR036462">
    <property type="entry name" value="Fumarylacetoacetase_N_sf"/>
</dbReference>
<dbReference type="InParanoid" id="A0A6P9ENW3"/>
<comment type="cofactor">
    <cofactor evidence="3">
        <name>Mg(2+)</name>
        <dbReference type="ChEBI" id="CHEBI:18420"/>
    </cofactor>
    <cofactor evidence="3">
        <name>Ca(2+)</name>
        <dbReference type="ChEBI" id="CHEBI:29108"/>
    </cofactor>
</comment>
<comment type="similarity">
    <text evidence="3">Belongs to the FAH family.</text>
</comment>
<dbReference type="Proteomes" id="UP000235220">
    <property type="component" value="Chromosome 3"/>
</dbReference>
<dbReference type="GO" id="GO:0046872">
    <property type="term" value="F:metal ion binding"/>
    <property type="evidence" value="ECO:0007669"/>
    <property type="project" value="UniProtKB-UniRule"/>
</dbReference>
<dbReference type="GO" id="GO:0006572">
    <property type="term" value="P:L-tyrosine catabolic process"/>
    <property type="evidence" value="ECO:0007669"/>
    <property type="project" value="UniProtKB-UniRule"/>
</dbReference>
<keyword evidence="3" id="KW-0378">Hydrolase</keyword>
<sequence length="151" mass="17211">MALKSFIEVHPDFHFPIQNLPYGVFRVARYSGLTGRGDRGLRSGFFRDRLFRALRWPNPEELRLLLSATDIQAWEYVPLSPFLGKSFGKKMKFYYSNFQNSSGKLEGQDTHTMSTCCLTKDCTCTLLTSDSLVCGELNFVYILFLGTTISP</sequence>
<dbReference type="SUPFAM" id="SSF63433">
    <property type="entry name" value="Fumarylacetoacetate hydrolase, FAH, N-terminal domain"/>
    <property type="match status" value="1"/>
</dbReference>
<feature type="binding site" evidence="1">
    <location>
        <position position="76"/>
    </location>
    <ligand>
        <name>substrate</name>
    </ligand>
</feature>
<comment type="pathway">
    <text evidence="3">Amino-acid degradation; L-phenylalanine degradation; acetoacetate and fumarate from L-phenylalanine: step 6/6.</text>
</comment>
<dbReference type="EC" id="3.7.1.2" evidence="3"/>
<dbReference type="KEGG" id="jre:118347939"/>
<organism evidence="4 5">
    <name type="scientific">Juglans regia</name>
    <name type="common">English walnut</name>
    <dbReference type="NCBI Taxonomy" id="51240"/>
    <lineage>
        <taxon>Eukaryota</taxon>
        <taxon>Viridiplantae</taxon>
        <taxon>Streptophyta</taxon>
        <taxon>Embryophyta</taxon>
        <taxon>Tracheophyta</taxon>
        <taxon>Spermatophyta</taxon>
        <taxon>Magnoliopsida</taxon>
        <taxon>eudicotyledons</taxon>
        <taxon>Gunneridae</taxon>
        <taxon>Pentapetalae</taxon>
        <taxon>rosids</taxon>
        <taxon>fabids</taxon>
        <taxon>Fagales</taxon>
        <taxon>Juglandaceae</taxon>
        <taxon>Juglans</taxon>
    </lineage>
</organism>
<dbReference type="UniPathway" id="UPA00139">
    <property type="reaction ID" value="UER00341"/>
</dbReference>
<dbReference type="GO" id="GO:0006559">
    <property type="term" value="P:L-phenylalanine catabolic process"/>
    <property type="evidence" value="ECO:0007669"/>
    <property type="project" value="UniProtKB-UniRule"/>
</dbReference>
<dbReference type="PANTHER" id="PTHR43069:SF2">
    <property type="entry name" value="FUMARYLACETOACETASE"/>
    <property type="match status" value="1"/>
</dbReference>
<keyword evidence="4" id="KW-1185">Reference proteome</keyword>
<dbReference type="InterPro" id="IPR005959">
    <property type="entry name" value="Fumarylacetoacetase"/>
</dbReference>
<keyword evidence="3" id="KW-0828">Tyrosine catabolism</keyword>
<proteinExistence type="inferred from homology"/>
<dbReference type="RefSeq" id="XP_035544272.1">
    <property type="nucleotide sequence ID" value="XM_035688379.1"/>
</dbReference>
<feature type="binding site" evidence="1">
    <location>
        <position position="72"/>
    </location>
    <ligand>
        <name>substrate</name>
    </ligand>
</feature>
<accession>A0A6P9ENW3</accession>
<keyword evidence="2 3" id="KW-0460">Magnesium</keyword>
<evidence type="ECO:0000256" key="3">
    <source>
        <dbReference type="RuleBase" id="RU366008"/>
    </source>
</evidence>
<keyword evidence="3" id="KW-0585">Phenylalanine catabolism</keyword>
<keyword evidence="3" id="KW-0106">Calcium</keyword>
<reference evidence="5" key="1">
    <citation type="submission" date="2025-08" db="UniProtKB">
        <authorList>
            <consortium name="RefSeq"/>
        </authorList>
    </citation>
    <scope>IDENTIFICATION</scope>
    <source>
        <tissue evidence="5">Leaves</tissue>
    </source>
</reference>
<protein>
    <recommendedName>
        <fullName evidence="3">Fumarylacetoacetase</fullName>
        <ecNumber evidence="3">3.7.1.2</ecNumber>
    </recommendedName>
    <alternativeName>
        <fullName evidence="3">Fumarylacetoacetate hydrolase</fullName>
    </alternativeName>
</protein>
<gene>
    <name evidence="5" type="primary">LOC118347939</name>
</gene>
<feature type="binding site" evidence="2">
    <location>
        <position position="85"/>
    </location>
    <ligand>
        <name>Mg(2+)</name>
        <dbReference type="ChEBI" id="CHEBI:18420"/>
    </ligand>
</feature>
<dbReference type="GeneID" id="118347939"/>
<name>A0A6P9ENW3_JUGRE</name>
<keyword evidence="2 3" id="KW-0479">Metal-binding</keyword>
<dbReference type="AlphaFoldDB" id="A0A6P9ENW3"/>
<evidence type="ECO:0000313" key="4">
    <source>
        <dbReference type="Proteomes" id="UP000235220"/>
    </source>
</evidence>